<reference evidence="4" key="2">
    <citation type="submission" date="2023-06" db="EMBL/GenBank/DDBJ databases">
        <authorList>
            <person name="Swenson N.G."/>
            <person name="Wegrzyn J.L."/>
            <person name="Mcevoy S.L."/>
        </authorList>
    </citation>
    <scope>NUCLEOTIDE SEQUENCE</scope>
    <source>
        <strain evidence="4">NS2018</strain>
        <tissue evidence="4">Leaf</tissue>
    </source>
</reference>
<evidence type="ECO:0000256" key="2">
    <source>
        <dbReference type="ARBA" id="ARBA00022946"/>
    </source>
</evidence>
<dbReference type="InterPro" id="IPR039206">
    <property type="entry name" value="MORF/ORRM1/DAG-like"/>
</dbReference>
<dbReference type="GO" id="GO:0016554">
    <property type="term" value="P:cytidine to uridine editing"/>
    <property type="evidence" value="ECO:0007669"/>
    <property type="project" value="InterPro"/>
</dbReference>
<gene>
    <name evidence="4" type="ORF">LWI29_031958</name>
</gene>
<dbReference type="PANTHER" id="PTHR31346">
    <property type="entry name" value="MULTIPLE ORGANELLAR RNA EDITING FACTOR 2, CHLOROPLASTIC-RELATED-RELATED"/>
    <property type="match status" value="1"/>
</dbReference>
<evidence type="ECO:0000256" key="1">
    <source>
        <dbReference type="ARBA" id="ARBA00022664"/>
    </source>
</evidence>
<keyword evidence="1" id="KW-0507">mRNA processing</keyword>
<dbReference type="EMBL" id="JAUESC010000383">
    <property type="protein sequence ID" value="KAK0585661.1"/>
    <property type="molecule type" value="Genomic_DNA"/>
</dbReference>
<evidence type="ECO:0000313" key="5">
    <source>
        <dbReference type="Proteomes" id="UP001168877"/>
    </source>
</evidence>
<feature type="domain" description="MORF/ORRM1/DAG-like MORF" evidence="3">
    <location>
        <begin position="9"/>
        <end position="65"/>
    </location>
</feature>
<dbReference type="Pfam" id="PF21864">
    <property type="entry name" value="MORF_dom"/>
    <property type="match status" value="1"/>
</dbReference>
<dbReference type="AlphaFoldDB" id="A0AA39RYA1"/>
<evidence type="ECO:0000259" key="3">
    <source>
        <dbReference type="Pfam" id="PF21864"/>
    </source>
</evidence>
<name>A0AA39RYA1_ACESA</name>
<keyword evidence="2" id="KW-0809">Transit peptide</keyword>
<protein>
    <recommendedName>
        <fullName evidence="3">MORF/ORRM1/DAG-like MORF domain-containing protein</fullName>
    </recommendedName>
</protein>
<accession>A0AA39RYA1</accession>
<dbReference type="GO" id="GO:0080156">
    <property type="term" value="P:mitochondrial mRNA modification"/>
    <property type="evidence" value="ECO:0007669"/>
    <property type="project" value="TreeGrafter"/>
</dbReference>
<comment type="caution">
    <text evidence="4">The sequence shown here is derived from an EMBL/GenBank/DDBJ whole genome shotgun (WGS) entry which is preliminary data.</text>
</comment>
<organism evidence="4 5">
    <name type="scientific">Acer saccharum</name>
    <name type="common">Sugar maple</name>
    <dbReference type="NCBI Taxonomy" id="4024"/>
    <lineage>
        <taxon>Eukaryota</taxon>
        <taxon>Viridiplantae</taxon>
        <taxon>Streptophyta</taxon>
        <taxon>Embryophyta</taxon>
        <taxon>Tracheophyta</taxon>
        <taxon>Spermatophyta</taxon>
        <taxon>Magnoliopsida</taxon>
        <taxon>eudicotyledons</taxon>
        <taxon>Gunneridae</taxon>
        <taxon>Pentapetalae</taxon>
        <taxon>rosids</taxon>
        <taxon>malvids</taxon>
        <taxon>Sapindales</taxon>
        <taxon>Sapindaceae</taxon>
        <taxon>Hippocastanoideae</taxon>
        <taxon>Acereae</taxon>
        <taxon>Acer</taxon>
    </lineage>
</organism>
<proteinExistence type="predicted"/>
<reference evidence="4" key="1">
    <citation type="journal article" date="2022" name="Plant J.">
        <title>Strategies of tolerance reflected in two North American maple genomes.</title>
        <authorList>
            <person name="McEvoy S.L."/>
            <person name="Sezen U.U."/>
            <person name="Trouern-Trend A."/>
            <person name="McMahon S.M."/>
            <person name="Schaberg P.G."/>
            <person name="Yang J."/>
            <person name="Wegrzyn J.L."/>
            <person name="Swenson N.G."/>
        </authorList>
    </citation>
    <scope>NUCLEOTIDE SEQUENCE</scope>
    <source>
        <strain evidence="4">NS2018</strain>
    </source>
</reference>
<keyword evidence="5" id="KW-1185">Reference proteome</keyword>
<evidence type="ECO:0000313" key="4">
    <source>
        <dbReference type="EMBL" id="KAK0585661.1"/>
    </source>
</evidence>
<sequence>MGMLLSRGDVDKARKKIYTISTRFYYAFGTLVPKEVSQKLKGFPNVHYVIANCYEDVENQKYGGKYVEFFIIGMVGYGNVTSASRLFILSKFCLSLGSRCVAY</sequence>
<dbReference type="Proteomes" id="UP001168877">
    <property type="component" value="Unassembled WGS sequence"/>
</dbReference>
<dbReference type="GO" id="GO:0006397">
    <property type="term" value="P:mRNA processing"/>
    <property type="evidence" value="ECO:0007669"/>
    <property type="project" value="UniProtKB-KW"/>
</dbReference>
<dbReference type="GO" id="GO:0005739">
    <property type="term" value="C:mitochondrion"/>
    <property type="evidence" value="ECO:0007669"/>
    <property type="project" value="TreeGrafter"/>
</dbReference>
<dbReference type="PANTHER" id="PTHR31346:SF4">
    <property type="entry name" value="MULTIPLE ORGANELLAR RNA EDITING FACTOR 8, CHLOROPLASTIC_MITOCHONDRIAL"/>
    <property type="match status" value="1"/>
</dbReference>
<dbReference type="InterPro" id="IPR054059">
    <property type="entry name" value="MORF/ORRM1/DAG-like_MORF"/>
</dbReference>